<proteinExistence type="predicted"/>
<keyword evidence="1" id="KW-0812">Transmembrane</keyword>
<evidence type="ECO:0000256" key="1">
    <source>
        <dbReference type="SAM" id="Phobius"/>
    </source>
</evidence>
<sequence>MNSHEFHVLGWSTILGSGAITTVVFLALVERLRRTFATQADLNGLGDRVNALQTLFTQLRESLEDNRDRVMTVESEQKHQWERVAEQVIRPLERITEKLENVTEAQASQAAALEHIGKWLDRIEEMRSSSAPPKRRTP</sequence>
<evidence type="ECO:0000313" key="2">
    <source>
        <dbReference type="EMBL" id="CAA9307625.1"/>
    </source>
</evidence>
<keyword evidence="1" id="KW-1133">Transmembrane helix</keyword>
<feature type="transmembrane region" description="Helical" evidence="1">
    <location>
        <begin position="6"/>
        <end position="29"/>
    </location>
</feature>
<reference evidence="2" key="1">
    <citation type="submission" date="2020-02" db="EMBL/GenBank/DDBJ databases">
        <authorList>
            <person name="Meier V. D."/>
        </authorList>
    </citation>
    <scope>NUCLEOTIDE SEQUENCE</scope>
    <source>
        <strain evidence="2">AVDCRST_MAG89</strain>
    </source>
</reference>
<name>A0A6J4KJA5_9BACT</name>
<accession>A0A6J4KJA5</accession>
<gene>
    <name evidence="2" type="ORF">AVDCRST_MAG89-907</name>
</gene>
<dbReference type="EMBL" id="CADCTV010000199">
    <property type="protein sequence ID" value="CAA9307625.1"/>
    <property type="molecule type" value="Genomic_DNA"/>
</dbReference>
<dbReference type="AlphaFoldDB" id="A0A6J4KJA5"/>
<organism evidence="2">
    <name type="scientific">uncultured Gemmatimonadota bacterium</name>
    <dbReference type="NCBI Taxonomy" id="203437"/>
    <lineage>
        <taxon>Bacteria</taxon>
        <taxon>Pseudomonadati</taxon>
        <taxon>Gemmatimonadota</taxon>
        <taxon>environmental samples</taxon>
    </lineage>
</organism>
<keyword evidence="1" id="KW-0472">Membrane</keyword>
<protein>
    <submittedName>
        <fullName evidence="2">Uncharacterized protein</fullName>
    </submittedName>
</protein>